<dbReference type="GO" id="GO:0007059">
    <property type="term" value="P:chromosome segregation"/>
    <property type="evidence" value="ECO:0007669"/>
    <property type="project" value="TreeGrafter"/>
</dbReference>
<dbReference type="PANTHER" id="PTHR33375:SF1">
    <property type="entry name" value="CHROMOSOME-PARTITIONING PROTEIN PARB-RELATED"/>
    <property type="match status" value="1"/>
</dbReference>
<dbReference type="EMBL" id="LKTM01000128">
    <property type="protein sequence ID" value="KQH79008.1"/>
    <property type="molecule type" value="Genomic_DNA"/>
</dbReference>
<dbReference type="RefSeq" id="WP_055578104.1">
    <property type="nucleotide sequence ID" value="NZ_LKTM01000128.1"/>
</dbReference>
<dbReference type="GO" id="GO:0005694">
    <property type="term" value="C:chromosome"/>
    <property type="evidence" value="ECO:0007669"/>
    <property type="project" value="TreeGrafter"/>
</dbReference>
<reference evidence="2 3" key="1">
    <citation type="submission" date="2015-10" db="EMBL/GenBank/DDBJ databases">
        <title>Mycobacterium gordonae draft genome assembly.</title>
        <authorList>
            <person name="Ustinova V."/>
            <person name="Smirnova T."/>
            <person name="Blagodatskikh K."/>
            <person name="Varlamov D."/>
            <person name="Larionova E."/>
            <person name="Chernousova L."/>
        </authorList>
    </citation>
    <scope>NUCLEOTIDE SEQUENCE [LARGE SCALE GENOMIC DNA]</scope>
    <source>
        <strain evidence="2 3">CTRI 14-8773</strain>
    </source>
</reference>
<dbReference type="InterPro" id="IPR036086">
    <property type="entry name" value="ParB/Sulfiredoxin_sf"/>
</dbReference>
<name>A0A0Q2UEC5_MYCGO</name>
<dbReference type="Proteomes" id="UP000051677">
    <property type="component" value="Unassembled WGS sequence"/>
</dbReference>
<accession>A0A0Q2UEC5</accession>
<evidence type="ECO:0000313" key="2">
    <source>
        <dbReference type="EMBL" id="KQH79008.1"/>
    </source>
</evidence>
<organism evidence="2 3">
    <name type="scientific">Mycobacterium gordonae</name>
    <dbReference type="NCBI Taxonomy" id="1778"/>
    <lineage>
        <taxon>Bacteria</taxon>
        <taxon>Bacillati</taxon>
        <taxon>Actinomycetota</taxon>
        <taxon>Actinomycetes</taxon>
        <taxon>Mycobacteriales</taxon>
        <taxon>Mycobacteriaceae</taxon>
        <taxon>Mycobacterium</taxon>
    </lineage>
</organism>
<protein>
    <recommendedName>
        <fullName evidence="1">ParB-like N-terminal domain-containing protein</fullName>
    </recommendedName>
</protein>
<dbReference type="SMART" id="SM00470">
    <property type="entry name" value="ParB"/>
    <property type="match status" value="1"/>
</dbReference>
<dbReference type="GO" id="GO:0045881">
    <property type="term" value="P:positive regulation of sporulation resulting in formation of a cellular spore"/>
    <property type="evidence" value="ECO:0007669"/>
    <property type="project" value="TreeGrafter"/>
</dbReference>
<dbReference type="Pfam" id="PF02195">
    <property type="entry name" value="ParB_N"/>
    <property type="match status" value="1"/>
</dbReference>
<dbReference type="AlphaFoldDB" id="A0A0Q2UEC5"/>
<proteinExistence type="predicted"/>
<sequence length="133" mass="14064">MTDIIDPQTEHAAPEDASAGTLMHVDPHGLTLETNVRDDAALDKQFVASIQEHGVLIPIAAVQDSDGKLWVRAGQRRTLAAREAGLATVPVYVRAAGVGDDKALLVERVAEQIVETTSAANSPMPSGRAESSR</sequence>
<dbReference type="InterPro" id="IPR050336">
    <property type="entry name" value="Chromosome_partition/occlusion"/>
</dbReference>
<dbReference type="OrthoDB" id="3846919at2"/>
<evidence type="ECO:0000313" key="3">
    <source>
        <dbReference type="Proteomes" id="UP000051677"/>
    </source>
</evidence>
<dbReference type="PANTHER" id="PTHR33375">
    <property type="entry name" value="CHROMOSOME-PARTITIONING PROTEIN PARB-RELATED"/>
    <property type="match status" value="1"/>
</dbReference>
<feature type="domain" description="ParB-like N-terminal" evidence="1">
    <location>
        <begin position="23"/>
        <end position="110"/>
    </location>
</feature>
<evidence type="ECO:0000259" key="1">
    <source>
        <dbReference type="SMART" id="SM00470"/>
    </source>
</evidence>
<dbReference type="InterPro" id="IPR003115">
    <property type="entry name" value="ParB_N"/>
</dbReference>
<gene>
    <name evidence="2" type="ORF">AO501_04685</name>
</gene>
<dbReference type="Gene3D" id="3.90.1530.30">
    <property type="match status" value="1"/>
</dbReference>
<dbReference type="SUPFAM" id="SSF110849">
    <property type="entry name" value="ParB/Sulfiredoxin"/>
    <property type="match status" value="1"/>
</dbReference>
<comment type="caution">
    <text evidence="2">The sequence shown here is derived from an EMBL/GenBank/DDBJ whole genome shotgun (WGS) entry which is preliminary data.</text>
</comment>